<evidence type="ECO:0000313" key="11">
    <source>
        <dbReference type="EMBL" id="AKB76358.1"/>
    </source>
</evidence>
<dbReference type="PANTHER" id="PTHR42872:SF6">
    <property type="entry name" value="PROTEIN-GLUTAMATE METHYLESTERASE_PROTEIN-GLUTAMINE GLUTAMINASE"/>
    <property type="match status" value="1"/>
</dbReference>
<evidence type="ECO:0000256" key="8">
    <source>
        <dbReference type="SAM" id="MobiDB-lite"/>
    </source>
</evidence>
<dbReference type="PROSITE" id="PS50122">
    <property type="entry name" value="CHEB"/>
    <property type="match status" value="1"/>
</dbReference>
<evidence type="ECO:0000256" key="1">
    <source>
        <dbReference type="ARBA" id="ARBA00022490"/>
    </source>
</evidence>
<comment type="subcellular location">
    <subcellularLocation>
        <location evidence="5">Cytoplasm</location>
    </subcellularLocation>
</comment>
<evidence type="ECO:0000313" key="12">
    <source>
        <dbReference type="Proteomes" id="UP000033072"/>
    </source>
</evidence>
<keyword evidence="1 5" id="KW-0963">Cytoplasm</keyword>
<feature type="active site" evidence="5 6">
    <location>
        <position position="194"/>
    </location>
</feature>
<dbReference type="Gene3D" id="3.40.50.180">
    <property type="entry name" value="Methylesterase CheB, C-terminal domain"/>
    <property type="match status" value="1"/>
</dbReference>
<keyword evidence="5 7" id="KW-0597">Phosphoprotein</keyword>
<dbReference type="KEGG" id="mls:MSLAZ_3097"/>
<dbReference type="PIRSF" id="PIRSF000876">
    <property type="entry name" value="RR_chemtxs_CheB"/>
    <property type="match status" value="1"/>
</dbReference>
<dbReference type="InterPro" id="IPR008248">
    <property type="entry name" value="CheB-like"/>
</dbReference>
<evidence type="ECO:0000256" key="3">
    <source>
        <dbReference type="ARBA" id="ARBA00022801"/>
    </source>
</evidence>
<keyword evidence="3 5" id="KW-0378">Hydrolase</keyword>
<dbReference type="HOGENOM" id="CLU_000445_51_0_2"/>
<dbReference type="PATRIC" id="fig|1434111.4.peg.4082"/>
<dbReference type="Pfam" id="PF00072">
    <property type="entry name" value="Response_reg"/>
    <property type="match status" value="1"/>
</dbReference>
<evidence type="ECO:0000259" key="10">
    <source>
        <dbReference type="PROSITE" id="PS50122"/>
    </source>
</evidence>
<sequence>MTIRALIVDDSALIRKVLSDILNEDPKIRVIGTAVNGKGGLEKIKTFRPDVVLLDNVMPVLDGLKTLACIMKEYPTPVVIVSALGERAEEITLTAFEYGAVDVIEKPSGILSQSLPEMAEEICRKVRTAAKADLKNLECMRDLEPENPEKGEKKEENKGEKKKENKGEKKKENKEKELHETAAPVRNVLVIGASTGGPRALEKLISSLPAEIPAAVLVVQHMPPGFTASLSKRLDEKSALRVKEAKEGDRVEEGTVLIAPGNYHMEIVRNKVKGLEEEVVHLSCSPKELGSRPSVNVLFRSVAPVYGPRVISLVLTGMNCDGADGAEEIKKMGGKVIAEARSSCVVYGMPGEIVRRNLADLVLPLDRMAEEIIRLVE</sequence>
<dbReference type="SUPFAM" id="SSF52738">
    <property type="entry name" value="Methylesterase CheB, C-terminal domain"/>
    <property type="match status" value="1"/>
</dbReference>
<dbReference type="HAMAP" id="MF_00099">
    <property type="entry name" value="CheB_chemtxs"/>
    <property type="match status" value="1"/>
</dbReference>
<dbReference type="Gene3D" id="3.40.50.2300">
    <property type="match status" value="1"/>
</dbReference>
<dbReference type="InterPro" id="IPR035909">
    <property type="entry name" value="CheB_C"/>
</dbReference>
<dbReference type="InterPro" id="IPR000673">
    <property type="entry name" value="Sig_transdc_resp-reg_Me-estase"/>
</dbReference>
<comment type="similarity">
    <text evidence="5">Belongs to the CheB family.</text>
</comment>
<evidence type="ECO:0000256" key="2">
    <source>
        <dbReference type="ARBA" id="ARBA00022500"/>
    </source>
</evidence>
<comment type="catalytic activity">
    <reaction evidence="5">
        <text>L-glutaminyl-[protein] + H2O = L-glutamyl-[protein] + NH4(+)</text>
        <dbReference type="Rhea" id="RHEA:16441"/>
        <dbReference type="Rhea" id="RHEA-COMP:10207"/>
        <dbReference type="Rhea" id="RHEA-COMP:10208"/>
        <dbReference type="ChEBI" id="CHEBI:15377"/>
        <dbReference type="ChEBI" id="CHEBI:28938"/>
        <dbReference type="ChEBI" id="CHEBI:29973"/>
        <dbReference type="ChEBI" id="CHEBI:30011"/>
        <dbReference type="EC" id="3.5.1.44"/>
    </reaction>
</comment>
<dbReference type="InterPro" id="IPR011006">
    <property type="entry name" value="CheY-like_superfamily"/>
</dbReference>
<name>A0A0E3SAV4_9EURY</name>
<comment type="function">
    <text evidence="5">Involved in chemotaxis. Part of a chemotaxis signal transduction system that modulates chemotaxis in response to various stimuli. Catalyzes the demethylation of specific methylglutamate residues introduced into the chemoreceptors (methyl-accepting chemotaxis proteins or MCP) by CheR. Also mediates the irreversible deamidation of specific glutamine residues to glutamic acid.</text>
</comment>
<dbReference type="GO" id="GO:0005737">
    <property type="term" value="C:cytoplasm"/>
    <property type="evidence" value="ECO:0007669"/>
    <property type="project" value="UniProtKB-SubCell"/>
</dbReference>
<dbReference type="CDD" id="cd16432">
    <property type="entry name" value="CheB_Rec"/>
    <property type="match status" value="1"/>
</dbReference>
<reference evidence="11 12" key="1">
    <citation type="submission" date="2014-07" db="EMBL/GenBank/DDBJ databases">
        <title>Methanogenic archaea and the global carbon cycle.</title>
        <authorList>
            <person name="Henriksen J.R."/>
            <person name="Luke J."/>
            <person name="Reinhart S."/>
            <person name="Benedict M.N."/>
            <person name="Youngblut N.D."/>
            <person name="Metcalf M.E."/>
            <person name="Whitaker R.J."/>
            <person name="Metcalf W.W."/>
        </authorList>
    </citation>
    <scope>NUCLEOTIDE SEQUENCE [LARGE SCALE GENOMIC DNA]</scope>
    <source>
        <strain evidence="11 12">Z-7289</strain>
    </source>
</reference>
<dbReference type="STRING" id="1434111.MSLAZ_3097"/>
<proteinExistence type="inferred from homology"/>
<feature type="domain" description="Response regulatory" evidence="9">
    <location>
        <begin position="4"/>
        <end position="121"/>
    </location>
</feature>
<feature type="region of interest" description="Disordered" evidence="8">
    <location>
        <begin position="141"/>
        <end position="180"/>
    </location>
</feature>
<evidence type="ECO:0000256" key="6">
    <source>
        <dbReference type="PROSITE-ProRule" id="PRU00050"/>
    </source>
</evidence>
<feature type="domain" description="CheB-type methylesterase" evidence="10">
    <location>
        <begin position="182"/>
        <end position="377"/>
    </location>
</feature>
<dbReference type="InterPro" id="IPR001789">
    <property type="entry name" value="Sig_transdc_resp-reg_receiver"/>
</dbReference>
<dbReference type="Proteomes" id="UP000033072">
    <property type="component" value="Chromosome"/>
</dbReference>
<dbReference type="NCBIfam" id="NF001965">
    <property type="entry name" value="PRK00742.1"/>
    <property type="match status" value="1"/>
</dbReference>
<keyword evidence="2 5" id="KW-0145">Chemotaxis</keyword>
<evidence type="ECO:0000256" key="5">
    <source>
        <dbReference type="HAMAP-Rule" id="MF_00099"/>
    </source>
</evidence>
<gene>
    <name evidence="5" type="primary">cheB</name>
    <name evidence="11" type="ORF">MSLAZ_3097</name>
</gene>
<dbReference type="GO" id="GO:0006935">
    <property type="term" value="P:chemotaxis"/>
    <property type="evidence" value="ECO:0007669"/>
    <property type="project" value="UniProtKB-UniRule"/>
</dbReference>
<evidence type="ECO:0000256" key="7">
    <source>
        <dbReference type="PROSITE-ProRule" id="PRU00169"/>
    </source>
</evidence>
<dbReference type="CDD" id="cd17541">
    <property type="entry name" value="REC_CheB-like"/>
    <property type="match status" value="1"/>
</dbReference>
<dbReference type="SMART" id="SM00448">
    <property type="entry name" value="REC"/>
    <property type="match status" value="1"/>
</dbReference>
<dbReference type="GO" id="GO:0050568">
    <property type="term" value="F:protein-glutamine glutaminase activity"/>
    <property type="evidence" value="ECO:0007669"/>
    <property type="project" value="UniProtKB-UniRule"/>
</dbReference>
<dbReference type="EC" id="3.1.1.61" evidence="5"/>
<dbReference type="PROSITE" id="PS50110">
    <property type="entry name" value="RESPONSE_REGULATORY"/>
    <property type="match status" value="1"/>
</dbReference>
<comment type="domain">
    <text evidence="5">Contains a C-terminal catalytic domain, and an N-terminal region which modulates catalytic activity.</text>
</comment>
<comment type="catalytic activity">
    <reaction evidence="4 5">
        <text>[protein]-L-glutamate 5-O-methyl ester + H2O = L-glutamyl-[protein] + methanol + H(+)</text>
        <dbReference type="Rhea" id="RHEA:23236"/>
        <dbReference type="Rhea" id="RHEA-COMP:10208"/>
        <dbReference type="Rhea" id="RHEA-COMP:10311"/>
        <dbReference type="ChEBI" id="CHEBI:15377"/>
        <dbReference type="ChEBI" id="CHEBI:15378"/>
        <dbReference type="ChEBI" id="CHEBI:17790"/>
        <dbReference type="ChEBI" id="CHEBI:29973"/>
        <dbReference type="ChEBI" id="CHEBI:82795"/>
        <dbReference type="EC" id="3.1.1.61"/>
    </reaction>
</comment>
<dbReference type="GO" id="GO:0008984">
    <property type="term" value="F:protein-glutamate methylesterase activity"/>
    <property type="evidence" value="ECO:0007669"/>
    <property type="project" value="UniProtKB-UniRule"/>
</dbReference>
<dbReference type="EC" id="3.5.1.44" evidence="5"/>
<dbReference type="GeneID" id="24807974"/>
<dbReference type="SUPFAM" id="SSF52172">
    <property type="entry name" value="CheY-like"/>
    <property type="match status" value="1"/>
</dbReference>
<protein>
    <recommendedName>
        <fullName evidence="5">Protein-glutamate methylesterase/protein-glutamine glutaminase</fullName>
        <ecNumber evidence="5">3.1.1.61</ecNumber>
        <ecNumber evidence="5">3.5.1.44</ecNumber>
    </recommendedName>
</protein>
<evidence type="ECO:0000256" key="4">
    <source>
        <dbReference type="ARBA" id="ARBA00048267"/>
    </source>
</evidence>
<dbReference type="OrthoDB" id="2857at2157"/>
<dbReference type="AlphaFoldDB" id="A0A0E3SAV4"/>
<organism evidence="11 12">
    <name type="scientific">Methanosarcina lacustris Z-7289</name>
    <dbReference type="NCBI Taxonomy" id="1434111"/>
    <lineage>
        <taxon>Archaea</taxon>
        <taxon>Methanobacteriati</taxon>
        <taxon>Methanobacteriota</taxon>
        <taxon>Stenosarchaea group</taxon>
        <taxon>Methanomicrobia</taxon>
        <taxon>Methanosarcinales</taxon>
        <taxon>Methanosarcinaceae</taxon>
        <taxon>Methanosarcina</taxon>
    </lineage>
</organism>
<dbReference type="Pfam" id="PF01339">
    <property type="entry name" value="CheB_methylest"/>
    <property type="match status" value="1"/>
</dbReference>
<accession>A0A0E3SAV4</accession>
<dbReference type="PANTHER" id="PTHR42872">
    <property type="entry name" value="PROTEIN-GLUTAMATE METHYLESTERASE/PROTEIN-GLUTAMINE GLUTAMINASE"/>
    <property type="match status" value="1"/>
</dbReference>
<feature type="modified residue" description="4-aspartylphosphate" evidence="5 7">
    <location>
        <position position="55"/>
    </location>
</feature>
<keyword evidence="12" id="KW-1185">Reference proteome</keyword>
<evidence type="ECO:0000259" key="9">
    <source>
        <dbReference type="PROSITE" id="PS50110"/>
    </source>
</evidence>
<feature type="active site" evidence="5 6">
    <location>
        <position position="321"/>
    </location>
</feature>
<dbReference type="EMBL" id="CP009515">
    <property type="protein sequence ID" value="AKB76358.1"/>
    <property type="molecule type" value="Genomic_DNA"/>
</dbReference>
<dbReference type="GO" id="GO:0000156">
    <property type="term" value="F:phosphorelay response regulator activity"/>
    <property type="evidence" value="ECO:0007669"/>
    <property type="project" value="InterPro"/>
</dbReference>
<dbReference type="RefSeq" id="WP_048129648.1">
    <property type="nucleotide sequence ID" value="NZ_CP009515.1"/>
</dbReference>
<comment type="PTM">
    <text evidence="5">Phosphorylated by CheA. Phosphorylation of the N-terminal regulatory domain activates the methylesterase activity.</text>
</comment>
<feature type="active site" evidence="5 6">
    <location>
        <position position="221"/>
    </location>
</feature>